<dbReference type="Pfam" id="PF22837">
    <property type="entry name" value="M_Eco57I_C"/>
    <property type="match status" value="1"/>
</dbReference>
<dbReference type="EMBL" id="CP000855">
    <property type="protein sequence ID" value="ACJ16873.1"/>
    <property type="molecule type" value="Genomic_DNA"/>
</dbReference>
<dbReference type="Pfam" id="PF07669">
    <property type="entry name" value="Eco57I"/>
    <property type="match status" value="1"/>
</dbReference>
<evidence type="ECO:0000313" key="10">
    <source>
        <dbReference type="Proteomes" id="UP000002727"/>
    </source>
</evidence>
<evidence type="ECO:0000256" key="3">
    <source>
        <dbReference type="ARBA" id="ARBA00022603"/>
    </source>
</evidence>
<accession>B6YXR0</accession>
<keyword evidence="5" id="KW-0949">S-adenosyl-L-methionine</keyword>
<dbReference type="AlphaFoldDB" id="B6YXR0"/>
<dbReference type="GO" id="GO:0003676">
    <property type="term" value="F:nucleic acid binding"/>
    <property type="evidence" value="ECO:0007669"/>
    <property type="project" value="InterPro"/>
</dbReference>
<comment type="catalytic activity">
    <reaction evidence="6">
        <text>a 2'-deoxyadenosine in DNA + S-adenosyl-L-methionine = an N(6)-methyl-2'-deoxyadenosine in DNA + S-adenosyl-L-homocysteine + H(+)</text>
        <dbReference type="Rhea" id="RHEA:15197"/>
        <dbReference type="Rhea" id="RHEA-COMP:12418"/>
        <dbReference type="Rhea" id="RHEA-COMP:12419"/>
        <dbReference type="ChEBI" id="CHEBI:15378"/>
        <dbReference type="ChEBI" id="CHEBI:57856"/>
        <dbReference type="ChEBI" id="CHEBI:59789"/>
        <dbReference type="ChEBI" id="CHEBI:90615"/>
        <dbReference type="ChEBI" id="CHEBI:90616"/>
        <dbReference type="EC" id="2.1.1.72"/>
    </reaction>
</comment>
<keyword evidence="3 9" id="KW-0489">Methyltransferase</keyword>
<comment type="similarity">
    <text evidence="1">Belongs to the N(4)/N(6)-methyltransferase family.</text>
</comment>
<dbReference type="InterPro" id="IPR029063">
    <property type="entry name" value="SAM-dependent_MTases_sf"/>
</dbReference>
<evidence type="ECO:0000313" key="9">
    <source>
        <dbReference type="EMBL" id="ACJ16873.1"/>
    </source>
</evidence>
<evidence type="ECO:0000259" key="7">
    <source>
        <dbReference type="Pfam" id="PF07669"/>
    </source>
</evidence>
<organism evidence="9 10">
    <name type="scientific">Thermococcus onnurineus (strain NA1)</name>
    <dbReference type="NCBI Taxonomy" id="523850"/>
    <lineage>
        <taxon>Archaea</taxon>
        <taxon>Methanobacteriati</taxon>
        <taxon>Methanobacteriota</taxon>
        <taxon>Thermococci</taxon>
        <taxon>Thermococcales</taxon>
        <taxon>Thermococcaceae</taxon>
        <taxon>Thermococcus</taxon>
    </lineage>
</organism>
<reference evidence="9 10" key="1">
    <citation type="journal article" date="2008" name="J. Bacteriol.">
        <title>The complete genome sequence of Thermococcus onnurineus NA1 reveals a mixed heterotrophic and carboxydotrophic metabolism.</title>
        <authorList>
            <person name="Lee H.S."/>
            <person name="Kang S.G."/>
            <person name="Bae S.S."/>
            <person name="Lim J.K."/>
            <person name="Cho Y."/>
            <person name="Kim Y.J."/>
            <person name="Jeon J.H."/>
            <person name="Cha S.S."/>
            <person name="Kwon K.K."/>
            <person name="Kim H.T."/>
            <person name="Park C.J."/>
            <person name="Lee H.W."/>
            <person name="Kim S.I."/>
            <person name="Chun J."/>
            <person name="Colwell R.R."/>
            <person name="Kim S.J."/>
            <person name="Lee J.H."/>
        </authorList>
    </citation>
    <scope>NUCLEOTIDE SEQUENCE [LARGE SCALE GENOMIC DNA]</scope>
    <source>
        <strain evidence="9 10">NA1</strain>
    </source>
</reference>
<dbReference type="SUPFAM" id="SSF53335">
    <property type="entry name" value="S-adenosyl-L-methionine-dependent methyltransferases"/>
    <property type="match status" value="1"/>
</dbReference>
<keyword evidence="10" id="KW-1185">Reference proteome</keyword>
<dbReference type="PANTHER" id="PTHR33841:SF5">
    <property type="entry name" value="DNA METHYLASE (MODIFICATION METHYLASE) (METHYLTRANSFERASE)-RELATED"/>
    <property type="match status" value="1"/>
</dbReference>
<protein>
    <recommendedName>
        <fullName evidence="2">site-specific DNA-methyltransferase (adenine-specific)</fullName>
        <ecNumber evidence="2">2.1.1.72</ecNumber>
    </recommendedName>
</protein>
<feature type="domain" description="Type II methyltransferase M.Eco57I C-terminal" evidence="8">
    <location>
        <begin position="254"/>
        <end position="476"/>
    </location>
</feature>
<proteinExistence type="inferred from homology"/>
<dbReference type="KEGG" id="ton:TON_1383"/>
<gene>
    <name evidence="9" type="ordered locus">TON_1383</name>
</gene>
<evidence type="ECO:0000256" key="2">
    <source>
        <dbReference type="ARBA" id="ARBA00011900"/>
    </source>
</evidence>
<dbReference type="InterPro" id="IPR011639">
    <property type="entry name" value="MethylTrfase_TaqI-like_dom"/>
</dbReference>
<evidence type="ECO:0000256" key="6">
    <source>
        <dbReference type="ARBA" id="ARBA00047942"/>
    </source>
</evidence>
<dbReference type="Gene3D" id="3.40.50.150">
    <property type="entry name" value="Vaccinia Virus protein VP39"/>
    <property type="match status" value="1"/>
</dbReference>
<dbReference type="PANTHER" id="PTHR33841">
    <property type="entry name" value="DNA METHYLTRANSFERASE YEEA-RELATED"/>
    <property type="match status" value="1"/>
</dbReference>
<dbReference type="GO" id="GO:0009007">
    <property type="term" value="F:site-specific DNA-methyltransferase (adenine-specific) activity"/>
    <property type="evidence" value="ECO:0007669"/>
    <property type="project" value="UniProtKB-EC"/>
</dbReference>
<sequence>MIKWLYPSTKKQNPVIVDPALGLGVFFRALAKNNKIPKDTVLIGYEIDRNILERVRDLFSQLNISVDIRESDFLVSDWEEQYNAIICNPPYLKFHDYPNRNELIKLFKENMGIELSGLTNIYALFILKSIRQLKKGGRASFIVPVEFLNSNYGIAVKEYMKESKTLRYVIILDYPVFEDATTTAAILLFSNDNHTDKVSFVTVKNQNQLKELEKYILTYPLASSPVGKVYRLSELDETKKWKIYYQKENGESYRNLVPFSKFAVVKRGIATGANNYFLFSITKKRRYKIPDKYFLPCIPRASYARTHFFTKQNFEELLKNDKPVLLLNVVDLDDENVHKYIKKGEKEGIHKRYLTSHRNPWYKLENRPPSPIWVTVFHREGIRFVRNEAGVYNLTAFHCVYIKPEYEDEIDLIMAYLITDVAKKILEDNMREYGEGLKKVEPKDVSNALVVDFDKISSDEKYEILKLFREFREREIKGKDTKDVLKKLNAIFEEILRRG</sequence>
<keyword evidence="4" id="KW-0808">Transferase</keyword>
<dbReference type="InterPro" id="IPR054520">
    <property type="entry name" value="M_Eco57I_C"/>
</dbReference>
<dbReference type="REBASE" id="19213">
    <property type="entry name" value="M.TonNAORF1383P"/>
</dbReference>
<dbReference type="Proteomes" id="UP000002727">
    <property type="component" value="Chromosome"/>
</dbReference>
<dbReference type="eggNOG" id="arCOG02636">
    <property type="taxonomic scope" value="Archaea"/>
</dbReference>
<dbReference type="PRINTS" id="PR00507">
    <property type="entry name" value="N12N6MTFRASE"/>
</dbReference>
<evidence type="ECO:0000259" key="8">
    <source>
        <dbReference type="Pfam" id="PF22837"/>
    </source>
</evidence>
<dbReference type="EC" id="2.1.1.72" evidence="2"/>
<feature type="domain" description="Type II methyltransferase M.TaqI-like" evidence="7">
    <location>
        <begin position="70"/>
        <end position="177"/>
    </location>
</feature>
<dbReference type="GO" id="GO:0006304">
    <property type="term" value="P:DNA modification"/>
    <property type="evidence" value="ECO:0007669"/>
    <property type="project" value="InterPro"/>
</dbReference>
<dbReference type="STRING" id="523850.TON_1383"/>
<evidence type="ECO:0000256" key="4">
    <source>
        <dbReference type="ARBA" id="ARBA00022679"/>
    </source>
</evidence>
<evidence type="ECO:0000256" key="5">
    <source>
        <dbReference type="ARBA" id="ARBA00022691"/>
    </source>
</evidence>
<dbReference type="PATRIC" id="fig|523850.10.peg.1394"/>
<dbReference type="InterPro" id="IPR050953">
    <property type="entry name" value="N4_N6_ade-DNA_methylase"/>
</dbReference>
<name>B6YXR0_THEON</name>
<dbReference type="GO" id="GO:0032259">
    <property type="term" value="P:methylation"/>
    <property type="evidence" value="ECO:0007669"/>
    <property type="project" value="UniProtKB-KW"/>
</dbReference>
<dbReference type="InterPro" id="IPR002052">
    <property type="entry name" value="DNA_methylase_N6_adenine_CS"/>
</dbReference>
<dbReference type="PROSITE" id="PS00092">
    <property type="entry name" value="N6_MTASE"/>
    <property type="match status" value="1"/>
</dbReference>
<dbReference type="HOGENOM" id="CLU_020255_0_0_2"/>
<evidence type="ECO:0000256" key="1">
    <source>
        <dbReference type="ARBA" id="ARBA00006594"/>
    </source>
</evidence>